<evidence type="ECO:0000256" key="8">
    <source>
        <dbReference type="SAM" id="MobiDB-lite"/>
    </source>
</evidence>
<keyword evidence="6 7" id="KW-0472">Membrane</keyword>
<feature type="transmembrane region" description="Helical" evidence="7">
    <location>
        <begin position="138"/>
        <end position="157"/>
    </location>
</feature>
<feature type="transmembrane region" description="Helical" evidence="7">
    <location>
        <begin position="354"/>
        <end position="373"/>
    </location>
</feature>
<protein>
    <recommendedName>
        <fullName evidence="7">Solute carrier family 40 member</fullName>
    </recommendedName>
</protein>
<dbReference type="GO" id="GO:0016020">
    <property type="term" value="C:membrane"/>
    <property type="evidence" value="ECO:0007669"/>
    <property type="project" value="UniProtKB-SubCell"/>
</dbReference>
<dbReference type="SUPFAM" id="SSF103473">
    <property type="entry name" value="MFS general substrate transporter"/>
    <property type="match status" value="1"/>
</dbReference>
<dbReference type="Gene3D" id="1.20.1250.20">
    <property type="entry name" value="MFS general substrate transporter like domains"/>
    <property type="match status" value="1"/>
</dbReference>
<proteinExistence type="inferred from homology"/>
<feature type="region of interest" description="Disordered" evidence="8">
    <location>
        <begin position="1"/>
        <end position="31"/>
    </location>
</feature>
<comment type="subcellular location">
    <subcellularLocation>
        <location evidence="1 7">Membrane</location>
        <topology evidence="1 7">Multi-pass membrane protein</topology>
    </subcellularLocation>
</comment>
<evidence type="ECO:0000313" key="10">
    <source>
        <dbReference type="Proteomes" id="UP000193144"/>
    </source>
</evidence>
<reference evidence="9 10" key="1">
    <citation type="submission" date="2016-07" db="EMBL/GenBank/DDBJ databases">
        <title>Pervasive Adenine N6-methylation of Active Genes in Fungi.</title>
        <authorList>
            <consortium name="DOE Joint Genome Institute"/>
            <person name="Mondo S.J."/>
            <person name="Dannebaum R.O."/>
            <person name="Kuo R.C."/>
            <person name="Labutti K."/>
            <person name="Haridas S."/>
            <person name="Kuo A."/>
            <person name="Salamov A."/>
            <person name="Ahrendt S.R."/>
            <person name="Lipzen A."/>
            <person name="Sullivan W."/>
            <person name="Andreopoulos W.B."/>
            <person name="Clum A."/>
            <person name="Lindquist E."/>
            <person name="Daum C."/>
            <person name="Ramamoorthy G.K."/>
            <person name="Gryganskyi A."/>
            <person name="Culley D."/>
            <person name="Magnuson J.K."/>
            <person name="James T.Y."/>
            <person name="O'Malley M.A."/>
            <person name="Stajich J.E."/>
            <person name="Spatafora J.W."/>
            <person name="Visel A."/>
            <person name="Grigoriev I.V."/>
        </authorList>
    </citation>
    <scope>NUCLEOTIDE SEQUENCE [LARGE SCALE GENOMIC DNA]</scope>
    <source>
        <strain evidence="9 10">CBS 115471</strain>
    </source>
</reference>
<keyword evidence="7" id="KW-0406">Ion transport</keyword>
<evidence type="ECO:0000256" key="6">
    <source>
        <dbReference type="ARBA" id="ARBA00023136"/>
    </source>
</evidence>
<dbReference type="Pfam" id="PF06963">
    <property type="entry name" value="FPN1"/>
    <property type="match status" value="1"/>
</dbReference>
<evidence type="ECO:0000256" key="5">
    <source>
        <dbReference type="ARBA" id="ARBA00022989"/>
    </source>
</evidence>
<evidence type="ECO:0000256" key="3">
    <source>
        <dbReference type="ARBA" id="ARBA00022448"/>
    </source>
</evidence>
<feature type="transmembrane region" description="Helical" evidence="7">
    <location>
        <begin position="379"/>
        <end position="406"/>
    </location>
</feature>
<sequence>MGSTSRSSLSITPEDDPHDLIETNQPSLSETRPKPARRVLLKLYLSHTLSTWNARMFEFGAVIFIAKIFPDTLFYTSCYALFRSAAAVLLSSRVGGLVDRTPRLQTVRQSIIWQRVPVAVSCILLLLMQKGHSKTLTLFYFMASVGLAGVEKVAFIANTISVERDWIIVISDEMGIQRKDLNGTMRRIDLVCKLAAPLGISLVDGWSTRTAILLVFVQNACSVLLEYFAIAQVFHAVPGLGKARKTPGDDSTGEYGDQIPPSSMPAHRYCLSDAISPYKEYVLNPAFLASLSLSLLYLTVLSFASQMTTYLLSLGFTSLHISLMRLVAVVLELSATCAAPVLMGRIGATRSGLWFINEQLLSVLFAAGLFFSFTSQDKLTGAVLVIGVTLSRLGLFGFDLCVQYLVQEDAPEATRGSFSAVEAALQNMFELISFAITMIFHRPDQFKIPILVSASAVAVSAVCFAGFVRHKRGHLLHTSKCFKRAGKGEYHVLPTIEEELEEFSRDAGEHRA</sequence>
<keyword evidence="10" id="KW-1185">Reference proteome</keyword>
<dbReference type="EMBL" id="MCFA01000035">
    <property type="protein sequence ID" value="ORY14215.1"/>
    <property type="molecule type" value="Genomic_DNA"/>
</dbReference>
<evidence type="ECO:0000256" key="1">
    <source>
        <dbReference type="ARBA" id="ARBA00004141"/>
    </source>
</evidence>
<evidence type="ECO:0000256" key="7">
    <source>
        <dbReference type="RuleBase" id="RU365065"/>
    </source>
</evidence>
<comment type="caution">
    <text evidence="7">Lacks conserved residue(s) required for the propagation of feature annotation.</text>
</comment>
<keyword evidence="4 7" id="KW-0812">Transmembrane</keyword>
<dbReference type="PANTHER" id="PTHR11660:SF57">
    <property type="entry name" value="SOLUTE CARRIER FAMILY 40 MEMBER"/>
    <property type="match status" value="1"/>
</dbReference>
<keyword evidence="3 7" id="KW-0813">Transport</keyword>
<comment type="caution">
    <text evidence="9">The sequence shown here is derived from an EMBL/GenBank/DDBJ whole genome shotgun (WGS) entry which is preliminary data.</text>
</comment>
<comment type="similarity">
    <text evidence="2 7">Belongs to the ferroportin (FP) (TC 2.A.100) family. SLC40A subfamily.</text>
</comment>
<keyword evidence="5 7" id="KW-1133">Transmembrane helix</keyword>
<feature type="transmembrane region" description="Helical" evidence="7">
    <location>
        <begin position="418"/>
        <end position="440"/>
    </location>
</feature>
<feature type="transmembrane region" description="Helical" evidence="7">
    <location>
        <begin position="281"/>
        <end position="303"/>
    </location>
</feature>
<dbReference type="Proteomes" id="UP000193144">
    <property type="component" value="Unassembled WGS sequence"/>
</dbReference>
<dbReference type="PANTHER" id="PTHR11660">
    <property type="entry name" value="SOLUTE CARRIER FAMILY 40 MEMBER"/>
    <property type="match status" value="1"/>
</dbReference>
<dbReference type="STRING" id="1231657.A0A1Y1ZWS1"/>
<dbReference type="InterPro" id="IPR009716">
    <property type="entry name" value="Ferroportin-1"/>
</dbReference>
<dbReference type="GO" id="GO:0005381">
    <property type="term" value="F:iron ion transmembrane transporter activity"/>
    <property type="evidence" value="ECO:0007669"/>
    <property type="project" value="UniProtKB-UniRule"/>
</dbReference>
<evidence type="ECO:0000313" key="9">
    <source>
        <dbReference type="EMBL" id="ORY14215.1"/>
    </source>
</evidence>
<evidence type="ECO:0000256" key="4">
    <source>
        <dbReference type="ARBA" id="ARBA00022692"/>
    </source>
</evidence>
<accession>A0A1Y1ZWS1</accession>
<feature type="transmembrane region" description="Helical" evidence="7">
    <location>
        <begin position="446"/>
        <end position="468"/>
    </location>
</feature>
<organism evidence="9 10">
    <name type="scientific">Clohesyomyces aquaticus</name>
    <dbReference type="NCBI Taxonomy" id="1231657"/>
    <lineage>
        <taxon>Eukaryota</taxon>
        <taxon>Fungi</taxon>
        <taxon>Dikarya</taxon>
        <taxon>Ascomycota</taxon>
        <taxon>Pezizomycotina</taxon>
        <taxon>Dothideomycetes</taxon>
        <taxon>Pleosporomycetidae</taxon>
        <taxon>Pleosporales</taxon>
        <taxon>Lindgomycetaceae</taxon>
        <taxon>Clohesyomyces</taxon>
    </lineage>
</organism>
<evidence type="ECO:0000256" key="2">
    <source>
        <dbReference type="ARBA" id="ARBA00006279"/>
    </source>
</evidence>
<dbReference type="AlphaFoldDB" id="A0A1Y1ZWS1"/>
<feature type="transmembrane region" description="Helical" evidence="7">
    <location>
        <begin position="112"/>
        <end position="132"/>
    </location>
</feature>
<feature type="transmembrane region" description="Helical" evidence="7">
    <location>
        <begin position="323"/>
        <end position="342"/>
    </location>
</feature>
<name>A0A1Y1ZWS1_9PLEO</name>
<feature type="compositionally biased region" description="Polar residues" evidence="8">
    <location>
        <begin position="1"/>
        <end position="11"/>
    </location>
</feature>
<dbReference type="InterPro" id="IPR036259">
    <property type="entry name" value="MFS_trans_sf"/>
</dbReference>
<gene>
    <name evidence="9" type="ORF">BCR34DRAFT_479993</name>
</gene>
<dbReference type="OrthoDB" id="648861at2759"/>
<comment type="function">
    <text evidence="7">May be involved in iron transport and iron homeostasis.</text>
</comment>